<evidence type="ECO:0000313" key="1">
    <source>
        <dbReference type="EMBL" id="MCC0098312.1"/>
    </source>
</evidence>
<evidence type="ECO:0000313" key="2">
    <source>
        <dbReference type="Proteomes" id="UP001520654"/>
    </source>
</evidence>
<name>A0ABS8EBF8_9ACTN</name>
<protein>
    <submittedName>
        <fullName evidence="1">Uncharacterized protein</fullName>
    </submittedName>
</protein>
<dbReference type="RefSeq" id="WP_229339924.1">
    <property type="nucleotide sequence ID" value="NZ_JAINUL010000001.1"/>
</dbReference>
<dbReference type="Proteomes" id="UP001520654">
    <property type="component" value="Unassembled WGS sequence"/>
</dbReference>
<keyword evidence="2" id="KW-1185">Reference proteome</keyword>
<dbReference type="EMBL" id="JAINUL010000001">
    <property type="protein sequence ID" value="MCC0098312.1"/>
    <property type="molecule type" value="Genomic_DNA"/>
</dbReference>
<proteinExistence type="predicted"/>
<comment type="caution">
    <text evidence="1">The sequence shown here is derived from an EMBL/GenBank/DDBJ whole genome shotgun (WGS) entry which is preliminary data.</text>
</comment>
<organism evidence="1 2">
    <name type="scientific">Streptomyces flavotricini</name>
    <dbReference type="NCBI Taxonomy" id="66888"/>
    <lineage>
        <taxon>Bacteria</taxon>
        <taxon>Bacillati</taxon>
        <taxon>Actinomycetota</taxon>
        <taxon>Actinomycetes</taxon>
        <taxon>Kitasatosporales</taxon>
        <taxon>Streptomycetaceae</taxon>
        <taxon>Streptomyces</taxon>
    </lineage>
</organism>
<gene>
    <name evidence="1" type="ORF">K7B10_26810</name>
</gene>
<reference evidence="1 2" key="1">
    <citation type="submission" date="2021-08" db="EMBL/GenBank/DDBJ databases">
        <title>Genomic Architecture of Streptomyces flavotricini NGL1 and Streptomyces erythrochromogenes HMS4 With Differential Plant Beneficial attributes and laccase production capabilities.</title>
        <authorList>
            <person name="Salwan R."/>
            <person name="Kaur R."/>
            <person name="Sharma V."/>
        </authorList>
    </citation>
    <scope>NUCLEOTIDE SEQUENCE [LARGE SCALE GENOMIC DNA]</scope>
    <source>
        <strain evidence="1 2">NGL1</strain>
    </source>
</reference>
<sequence length="214" mass="22806">MTDGMTWLAAPRSIAFGGYSVVMARGLTPQELVGRLTQTLRGPRHTAVPVGDLTGADLLALMVEYDEIGLRHGRCGDWSYTVAYGGWMGEFGGGPPLSRGGVDICHLEFEEENGKPVPPQFAYVRDEVVLSAFNLHLDGSWGYDGVDGDPGTASRVQAALTAAGLPADEGTDDSTGDRYVHRTALGVVERHFGLSLPREEIVNGLLPAVLLEPA</sequence>
<accession>A0ABS8EBF8</accession>